<dbReference type="Gene3D" id="1.10.520.10">
    <property type="match status" value="1"/>
</dbReference>
<evidence type="ECO:0000256" key="4">
    <source>
        <dbReference type="ARBA" id="ARBA00022989"/>
    </source>
</evidence>
<dbReference type="GO" id="GO:0004601">
    <property type="term" value="F:peroxidase activity"/>
    <property type="evidence" value="ECO:0007669"/>
    <property type="project" value="InterPro"/>
</dbReference>
<dbReference type="PRINTS" id="PR00458">
    <property type="entry name" value="PEROXIDASE"/>
</dbReference>
<feature type="signal peptide" evidence="8">
    <location>
        <begin position="1"/>
        <end position="22"/>
    </location>
</feature>
<dbReference type="InterPro" id="IPR010255">
    <property type="entry name" value="Haem_peroxidase_sf"/>
</dbReference>
<dbReference type="GO" id="GO:0006979">
    <property type="term" value="P:response to oxidative stress"/>
    <property type="evidence" value="ECO:0007669"/>
    <property type="project" value="InterPro"/>
</dbReference>
<dbReference type="InterPro" id="IPR002016">
    <property type="entry name" value="Haem_peroxidase"/>
</dbReference>
<dbReference type="Proteomes" id="UP000799766">
    <property type="component" value="Unassembled WGS sequence"/>
</dbReference>
<dbReference type="Pfam" id="PF00141">
    <property type="entry name" value="peroxidase"/>
    <property type="match status" value="1"/>
</dbReference>
<keyword evidence="2" id="KW-0812">Transmembrane</keyword>
<feature type="domain" description="WSC" evidence="10">
    <location>
        <begin position="547"/>
        <end position="639"/>
    </location>
</feature>
<dbReference type="InterPro" id="IPR002889">
    <property type="entry name" value="WSC_carb-bd"/>
</dbReference>
<feature type="chain" id="PRO_5025358464" description="Heme peroxidase" evidence="8">
    <location>
        <begin position="23"/>
        <end position="1013"/>
    </location>
</feature>
<feature type="domain" description="WSC" evidence="10">
    <location>
        <begin position="651"/>
        <end position="741"/>
    </location>
</feature>
<dbReference type="SUPFAM" id="SSF48113">
    <property type="entry name" value="Heme-dependent peroxidases"/>
    <property type="match status" value="1"/>
</dbReference>
<accession>A0A6A6P5T9</accession>
<evidence type="ECO:0000256" key="7">
    <source>
        <dbReference type="RuleBase" id="RU004241"/>
    </source>
</evidence>
<dbReference type="GO" id="GO:0020037">
    <property type="term" value="F:heme binding"/>
    <property type="evidence" value="ECO:0007669"/>
    <property type="project" value="InterPro"/>
</dbReference>
<dbReference type="OrthoDB" id="5985073at2759"/>
<dbReference type="GO" id="GO:0005886">
    <property type="term" value="C:plasma membrane"/>
    <property type="evidence" value="ECO:0007669"/>
    <property type="project" value="TreeGrafter"/>
</dbReference>
<evidence type="ECO:0000259" key="9">
    <source>
        <dbReference type="PROSITE" id="PS50873"/>
    </source>
</evidence>
<evidence type="ECO:0000256" key="5">
    <source>
        <dbReference type="ARBA" id="ARBA00023136"/>
    </source>
</evidence>
<dbReference type="AlphaFoldDB" id="A0A6A6P5T9"/>
<feature type="domain" description="WSC" evidence="10">
    <location>
        <begin position="814"/>
        <end position="905"/>
    </location>
</feature>
<sequence>MPKFSISSLAWLAATAPLAAVAAPTWPSPVVDEIEDIMFLTDGYRARGFAEAVTPCDFSAQGPGRVAAAEWIRTAFHDMATGNVIQGTGGLDASLMFEMGGDNIGAAFATTLETFTPFLTSRSSMADLIATGMYTAVRSCGGPVVRIRAGRQDATTAGGTGVPLPQNSLFTFQNQFARMGFDTSEMIAVTACGHTLGGVHSENFPDIVPPGTAEDEFKHFDSTQVFDNRIATEFLDGSSTDPLVVGPSRNIGHDSDRRVFQADSNATIAAMTDPEVFASTCSTVLQKMIEVVPTGTIFSDPIEPYEVKPYGLQLSLLDGGTDLSFTGEIRIRTTERQIAAVQLVYKDREGGDGCGDCTIDTQSVGTASGFDDEFSFFGFSSEMSTGSSISSFSVRVTLVGGSTELHDNNGSGFPVQDAVMLQKEQSCLDPTPDSEGKQTLTIVAAVRDGEAAPTLILTLKGPRPSTTVPELQTSTVPMVEETAIGLYSLYSATYPLDSTQVENTKFDISVGSGTEAIIDGFKDASTLPTACSTLSSDPPTSTPQPSGYSFNGCYTDSNTAQRALSGATHVDDAMDTALCADLCDGFKLFGTEYGVECYCGNELDEDSSLAALSDCSMACGGNAEEMCGAGYRLSVYENSDYEPVGHGDVAGYEYEGCFEDSVDDRVLNGGFMASDDLTAESCADYCGDAAYFGMEYGRECYCGQTLGETEEKPESDCSFLCAGDSTQYCGAGNRINIYAMGSSESASTSSAAISSSTSNAPVSYVSSSTVVTSSSSSFVVPTSSISSSSTFITMTSTTTTESPSPTTSGPSVSGWAYQGCYTDSVGARVLTSKSTTSGSMTYEMCSSFCGGNVYFGVEYAGECYCGDRFTGSTEEADESDCNMACSGDANANCGGPNRLTLFKSTSNEEPPAGPANAEIPGYSYVGCKTDSVGARVLDAMTLFDAQLTVEMCADFCDGSTYFGTEYGQECYCGDGFSNPTSDAPETDCSFACAGDEQQLCGAGNRLSLYEKVS</sequence>
<gene>
    <name evidence="11" type="ORF">BDY21DRAFT_204088</name>
</gene>
<feature type="domain" description="Plant heme peroxidase family profile" evidence="9">
    <location>
        <begin position="53"/>
        <end position="330"/>
    </location>
</feature>
<evidence type="ECO:0000259" key="10">
    <source>
        <dbReference type="PROSITE" id="PS51212"/>
    </source>
</evidence>
<keyword evidence="5" id="KW-0472">Membrane</keyword>
<dbReference type="InterPro" id="IPR051836">
    <property type="entry name" value="Kremen_rcpt"/>
</dbReference>
<evidence type="ECO:0000256" key="1">
    <source>
        <dbReference type="ARBA" id="ARBA00004167"/>
    </source>
</evidence>
<comment type="subcellular location">
    <subcellularLocation>
        <location evidence="1">Membrane</location>
        <topology evidence="1">Single-pass membrane protein</topology>
    </subcellularLocation>
</comment>
<proteinExistence type="inferred from homology"/>
<feature type="domain" description="WSC" evidence="10">
    <location>
        <begin position="921"/>
        <end position="1012"/>
    </location>
</feature>
<keyword evidence="6" id="KW-0325">Glycoprotein</keyword>
<protein>
    <recommendedName>
        <fullName evidence="13">Heme peroxidase</fullName>
    </recommendedName>
</protein>
<dbReference type="PANTHER" id="PTHR24269">
    <property type="entry name" value="KREMEN PROTEIN"/>
    <property type="match status" value="1"/>
</dbReference>
<evidence type="ECO:0008006" key="13">
    <source>
        <dbReference type="Google" id="ProtNLM"/>
    </source>
</evidence>
<keyword evidence="3 8" id="KW-0732">Signal</keyword>
<dbReference type="Pfam" id="PF01822">
    <property type="entry name" value="WSC"/>
    <property type="match status" value="4"/>
</dbReference>
<reference evidence="11" key="1">
    <citation type="journal article" date="2020" name="Stud. Mycol.">
        <title>101 Dothideomycetes genomes: a test case for predicting lifestyles and emergence of pathogens.</title>
        <authorList>
            <person name="Haridas S."/>
            <person name="Albert R."/>
            <person name="Binder M."/>
            <person name="Bloem J."/>
            <person name="Labutti K."/>
            <person name="Salamov A."/>
            <person name="Andreopoulos B."/>
            <person name="Baker S."/>
            <person name="Barry K."/>
            <person name="Bills G."/>
            <person name="Bluhm B."/>
            <person name="Cannon C."/>
            <person name="Castanera R."/>
            <person name="Culley D."/>
            <person name="Daum C."/>
            <person name="Ezra D."/>
            <person name="Gonzalez J."/>
            <person name="Henrissat B."/>
            <person name="Kuo A."/>
            <person name="Liang C."/>
            <person name="Lipzen A."/>
            <person name="Lutzoni F."/>
            <person name="Magnuson J."/>
            <person name="Mondo S."/>
            <person name="Nolan M."/>
            <person name="Ohm R."/>
            <person name="Pangilinan J."/>
            <person name="Park H.-J."/>
            <person name="Ramirez L."/>
            <person name="Alfaro M."/>
            <person name="Sun H."/>
            <person name="Tritt A."/>
            <person name="Yoshinaga Y."/>
            <person name="Zwiers L.-H."/>
            <person name="Turgeon B."/>
            <person name="Goodwin S."/>
            <person name="Spatafora J."/>
            <person name="Crous P."/>
            <person name="Grigoriev I."/>
        </authorList>
    </citation>
    <scope>NUCLEOTIDE SEQUENCE</scope>
    <source>
        <strain evidence="11">ATCC 16933</strain>
    </source>
</reference>
<dbReference type="PROSITE" id="PS51212">
    <property type="entry name" value="WSC"/>
    <property type="match status" value="4"/>
</dbReference>
<evidence type="ECO:0000256" key="6">
    <source>
        <dbReference type="ARBA" id="ARBA00023180"/>
    </source>
</evidence>
<evidence type="ECO:0000313" key="12">
    <source>
        <dbReference type="Proteomes" id="UP000799766"/>
    </source>
</evidence>
<dbReference type="PANTHER" id="PTHR24269:SF16">
    <property type="entry name" value="PROTEIN SLG1"/>
    <property type="match status" value="1"/>
</dbReference>
<keyword evidence="4" id="KW-1133">Transmembrane helix</keyword>
<organism evidence="11 12">
    <name type="scientific">Lineolata rhizophorae</name>
    <dbReference type="NCBI Taxonomy" id="578093"/>
    <lineage>
        <taxon>Eukaryota</taxon>
        <taxon>Fungi</taxon>
        <taxon>Dikarya</taxon>
        <taxon>Ascomycota</taxon>
        <taxon>Pezizomycotina</taxon>
        <taxon>Dothideomycetes</taxon>
        <taxon>Dothideomycetes incertae sedis</taxon>
        <taxon>Lineolatales</taxon>
        <taxon>Lineolataceae</taxon>
        <taxon>Lineolata</taxon>
    </lineage>
</organism>
<keyword evidence="12" id="KW-1185">Reference proteome</keyword>
<evidence type="ECO:0000256" key="3">
    <source>
        <dbReference type="ARBA" id="ARBA00022729"/>
    </source>
</evidence>
<dbReference type="PROSITE" id="PS50873">
    <property type="entry name" value="PEROXIDASE_4"/>
    <property type="match status" value="1"/>
</dbReference>
<dbReference type="EMBL" id="MU001676">
    <property type="protein sequence ID" value="KAF2459249.1"/>
    <property type="molecule type" value="Genomic_DNA"/>
</dbReference>
<dbReference type="SMART" id="SM00321">
    <property type="entry name" value="WSC"/>
    <property type="match status" value="4"/>
</dbReference>
<evidence type="ECO:0000313" key="11">
    <source>
        <dbReference type="EMBL" id="KAF2459249.1"/>
    </source>
</evidence>
<name>A0A6A6P5T9_9PEZI</name>
<evidence type="ECO:0000256" key="2">
    <source>
        <dbReference type="ARBA" id="ARBA00022692"/>
    </source>
</evidence>
<evidence type="ECO:0000256" key="8">
    <source>
        <dbReference type="SAM" id="SignalP"/>
    </source>
</evidence>
<comment type="similarity">
    <text evidence="7">Belongs to the peroxidase family.</text>
</comment>